<name>A0A7V3JA74_UNCC3</name>
<reference evidence="1" key="1">
    <citation type="journal article" date="2020" name="mSystems">
        <title>Genome- and Community-Level Interaction Insights into Carbon Utilization and Element Cycling Functions of Hydrothermarchaeota in Hydrothermal Sediment.</title>
        <authorList>
            <person name="Zhou Z."/>
            <person name="Liu Y."/>
            <person name="Xu W."/>
            <person name="Pan J."/>
            <person name="Luo Z.H."/>
            <person name="Li M."/>
        </authorList>
    </citation>
    <scope>NUCLEOTIDE SEQUENCE [LARGE SCALE GENOMIC DNA]</scope>
    <source>
        <strain evidence="1">SpSt-757</strain>
    </source>
</reference>
<protein>
    <recommendedName>
        <fullName evidence="2">IPT/TIG domain-containing protein</fullName>
    </recommendedName>
</protein>
<dbReference type="EMBL" id="DTGG01000098">
    <property type="protein sequence ID" value="HFZ09109.1"/>
    <property type="molecule type" value="Genomic_DNA"/>
</dbReference>
<proteinExistence type="predicted"/>
<dbReference type="InterPro" id="IPR017803">
    <property type="entry name" value="CHP03437_C"/>
</dbReference>
<gene>
    <name evidence="1" type="ORF">ENV41_03135</name>
</gene>
<sequence>MKLKIHSWLIFAGLLFAQGSPKTQVIDLPAGSYYSLTGQRVMTLSNGKIYTLNVGGQVTIINLKNRSIERTIEPDEAEIFATDLCASEELGVVLPSSIMYPSDPTNPNTGWVVKESSAAVRFLDPQSGRVVHKVRPSPYFSPNNCAIRADGKLVVTSSLKGGSPREDPTPKIAVIKGNIVEGFVVESLWPTNENSIDHILCLKTENKCYFTTKYDYGRPEIWSLTPSGPKKLADLPRVAGEIVASPDEKKIFMQALTVVLNTTTDSLEEFPFMNPPPILAFSGDSSLVYWFYTNFGYAVDLGVQKIIPGFIFQNPEGEKTLKILALRQQNFDLLAILRNSSLVFVEVPRKPMIHAVVNGASFQPGPIAPGEWISLFGSSLSFRTVTADKVPLPTELKGTKVWIQVDNNQPLTLPFIFVSLNQVNAQFPIEVPAGSQGKIWVEGPGNQKSDSTTFSVVSANPALFTYQGEVIIQNSFNGWLLNNVQPGQIVTLYATGLGEVQPLVASGIPAPFDPLAWTINKPEVFIGGRPCEILFSGLSPGWVGLYQINLRIPLDVPPGKQSLVIKQANSNSPEYNITISASSN</sequence>
<organism evidence="1">
    <name type="scientific">candidate division CPR3 bacterium</name>
    <dbReference type="NCBI Taxonomy" id="2268181"/>
    <lineage>
        <taxon>Bacteria</taxon>
        <taxon>Bacteria division CPR3</taxon>
    </lineage>
</organism>
<dbReference type="AlphaFoldDB" id="A0A7V3JA74"/>
<evidence type="ECO:0000313" key="1">
    <source>
        <dbReference type="EMBL" id="HFZ09109.1"/>
    </source>
</evidence>
<accession>A0A7V3JA74</accession>
<dbReference type="SUPFAM" id="SSF69322">
    <property type="entry name" value="Tricorn protease domain 2"/>
    <property type="match status" value="1"/>
</dbReference>
<dbReference type="Gene3D" id="2.130.10.10">
    <property type="entry name" value="YVTN repeat-like/Quinoprotein amine dehydrogenase"/>
    <property type="match status" value="1"/>
</dbReference>
<dbReference type="InterPro" id="IPR015943">
    <property type="entry name" value="WD40/YVTN_repeat-like_dom_sf"/>
</dbReference>
<evidence type="ECO:0008006" key="2">
    <source>
        <dbReference type="Google" id="ProtNLM"/>
    </source>
</evidence>
<dbReference type="NCBIfam" id="TIGR03437">
    <property type="entry name" value="Soli_cterm"/>
    <property type="match status" value="1"/>
</dbReference>
<comment type="caution">
    <text evidence="1">The sequence shown here is derived from an EMBL/GenBank/DDBJ whole genome shotgun (WGS) entry which is preliminary data.</text>
</comment>